<dbReference type="PROSITE" id="PS00154">
    <property type="entry name" value="ATPASE_E1_E2"/>
    <property type="match status" value="1"/>
</dbReference>
<dbReference type="InterPro" id="IPR023214">
    <property type="entry name" value="HAD_sf"/>
</dbReference>
<keyword evidence="3" id="KW-0813">Transport</keyword>
<evidence type="ECO:0000256" key="6">
    <source>
        <dbReference type="ARBA" id="ARBA00022692"/>
    </source>
</evidence>
<feature type="transmembrane region" description="Helical" evidence="15">
    <location>
        <begin position="180"/>
        <end position="198"/>
    </location>
</feature>
<dbReference type="Proteomes" id="UP001163726">
    <property type="component" value="Chromosome"/>
</dbReference>
<evidence type="ECO:0000256" key="11">
    <source>
        <dbReference type="ARBA" id="ARBA00022967"/>
    </source>
</evidence>
<dbReference type="Gene3D" id="3.40.1110.10">
    <property type="entry name" value="Calcium-transporting ATPase, cytoplasmic domain N"/>
    <property type="match status" value="1"/>
</dbReference>
<evidence type="ECO:0000259" key="16">
    <source>
        <dbReference type="PROSITE" id="PS50846"/>
    </source>
</evidence>
<sequence length="787" mass="86211">MHQTCYHCSEAVPAGCQLQIIVKGTPQPVCCSGCQAIANAILDEGLSQYYKFREVPADKANEQTNSQVDDLKAYDETSVQAEFVQFITPTQAKADLSIEGMHCAACAWLIEKRLIQLVGIESVTVNLTQSRAKICWDPNKVKLSQVFLAIEHIGYHAGAFKLSEIESYYQKRNKQFMRQLIVAGFFTMQVMMFAFAMYGEVIEPQYNEFFRWLSLLLTTPVILYSSQPILRSSLIAVKNKSLNMDVPVALAILGTYFASCYATITHTGEVYFESAAMFVFLLLTSRYIEHQVKSKATSLSANMLKLLPLAANKKNDKNQYEAVAASALKTDDIILVKQGQTIPADGILLSPGAMIEEAMLTGESFPVEKRQSQILYAGSVVVDHSIEIQVSAAGKATTLSQIALQQEHISENRSAFINAADKAAKQATLGILVLAGLTFISWQFWLSDNGLWYAVAVLVATCPCALSLALPTALSACSSALKINGILIQNTRAIEQAHSLKAIAFDKTGTLTTGQFEIEQTKITDKYQSLPILDWIAHLEARANHPIAQAFEQPKTEANITHFKILPGLGLSATIDRYTISIGSNKLLKQPATDDYHGAQIYILINDDFAGAIWLTDTIRDNAKSSLNLLAPYKCILSGDSSPELAKVAGQLNLDFKSGLTPQQKTHALIDLRQKYGHTAMVGDGINDALVLAEADLSVAMNEAAELSKLKADVILLGSNLDKINLLIKQSKRLNRVIKQNFSWAIGYNLLVLPLAATGILTPWMAVIGMSTSSLIVVINSMRLLKI</sequence>
<keyword evidence="7 15" id="KW-0479">Metal-binding</keyword>
<feature type="domain" description="HMA" evidence="16">
    <location>
        <begin position="92"/>
        <end position="158"/>
    </location>
</feature>
<dbReference type="InterPro" id="IPR006121">
    <property type="entry name" value="HMA_dom"/>
</dbReference>
<dbReference type="SUPFAM" id="SSF81653">
    <property type="entry name" value="Calcium ATPase, transduction domain A"/>
    <property type="match status" value="1"/>
</dbReference>
<protein>
    <submittedName>
        <fullName evidence="17">Heavy metal translocating P-type ATPase</fullName>
    </submittedName>
</protein>
<dbReference type="Gene3D" id="2.70.150.10">
    <property type="entry name" value="Calcium-transporting ATPase, cytoplasmic transduction domain A"/>
    <property type="match status" value="1"/>
</dbReference>
<dbReference type="CDD" id="cd00371">
    <property type="entry name" value="HMA"/>
    <property type="match status" value="1"/>
</dbReference>
<evidence type="ECO:0000256" key="8">
    <source>
        <dbReference type="ARBA" id="ARBA00022741"/>
    </source>
</evidence>
<gene>
    <name evidence="17" type="ORF">OLW01_07515</name>
</gene>
<feature type="transmembrane region" description="Helical" evidence="15">
    <location>
        <begin position="210"/>
        <end position="230"/>
    </location>
</feature>
<dbReference type="InterPro" id="IPR018303">
    <property type="entry name" value="ATPase_P-typ_P_site"/>
</dbReference>
<evidence type="ECO:0000256" key="14">
    <source>
        <dbReference type="ARBA" id="ARBA00023136"/>
    </source>
</evidence>
<dbReference type="NCBIfam" id="TIGR01494">
    <property type="entry name" value="ATPase_P-type"/>
    <property type="match status" value="2"/>
</dbReference>
<evidence type="ECO:0000256" key="12">
    <source>
        <dbReference type="ARBA" id="ARBA00022989"/>
    </source>
</evidence>
<dbReference type="PANTHER" id="PTHR43520:SF5">
    <property type="entry name" value="CATION-TRANSPORTING P-TYPE ATPASE-RELATED"/>
    <property type="match status" value="1"/>
</dbReference>
<feature type="transmembrane region" description="Helical" evidence="15">
    <location>
        <begin position="742"/>
        <end position="761"/>
    </location>
</feature>
<dbReference type="InterPro" id="IPR036412">
    <property type="entry name" value="HAD-like_sf"/>
</dbReference>
<comment type="similarity">
    <text evidence="2 15">Belongs to the cation transport ATPase (P-type) (TC 3.A.3) family. Type IB subfamily.</text>
</comment>
<keyword evidence="12 15" id="KW-1133">Transmembrane helix</keyword>
<dbReference type="PANTHER" id="PTHR43520">
    <property type="entry name" value="ATP7, ISOFORM B"/>
    <property type="match status" value="1"/>
</dbReference>
<evidence type="ECO:0000256" key="1">
    <source>
        <dbReference type="ARBA" id="ARBA00004651"/>
    </source>
</evidence>
<evidence type="ECO:0000256" key="2">
    <source>
        <dbReference type="ARBA" id="ARBA00006024"/>
    </source>
</evidence>
<keyword evidence="11" id="KW-1278">Translocase</keyword>
<dbReference type="Pfam" id="PF12156">
    <property type="entry name" value="ATPase-cat_bd"/>
    <property type="match status" value="1"/>
</dbReference>
<feature type="transmembrane region" description="Helical" evidence="15">
    <location>
        <begin position="427"/>
        <end position="445"/>
    </location>
</feature>
<dbReference type="InterPro" id="IPR023298">
    <property type="entry name" value="ATPase_P-typ_TM_dom_sf"/>
</dbReference>
<keyword evidence="9 15" id="KW-0067">ATP-binding</keyword>
<dbReference type="SUPFAM" id="SSF56784">
    <property type="entry name" value="HAD-like"/>
    <property type="match status" value="1"/>
</dbReference>
<comment type="subcellular location">
    <subcellularLocation>
        <location evidence="1">Cell membrane</location>
        <topology evidence="1">Multi-pass membrane protein</topology>
    </subcellularLocation>
</comment>
<dbReference type="Gene3D" id="3.40.50.1000">
    <property type="entry name" value="HAD superfamily/HAD-like"/>
    <property type="match status" value="1"/>
</dbReference>
<feature type="transmembrane region" description="Helical" evidence="15">
    <location>
        <begin position="242"/>
        <end position="264"/>
    </location>
</feature>
<keyword evidence="4 15" id="KW-1003">Cell membrane</keyword>
<dbReference type="Pfam" id="PF00122">
    <property type="entry name" value="E1-E2_ATPase"/>
    <property type="match status" value="1"/>
</dbReference>
<dbReference type="Pfam" id="PF00702">
    <property type="entry name" value="Hydrolase"/>
    <property type="match status" value="1"/>
</dbReference>
<evidence type="ECO:0000256" key="4">
    <source>
        <dbReference type="ARBA" id="ARBA00022475"/>
    </source>
</evidence>
<dbReference type="InterPro" id="IPR023299">
    <property type="entry name" value="ATPase_P-typ_cyto_dom_N"/>
</dbReference>
<dbReference type="NCBIfam" id="TIGR01512">
    <property type="entry name" value="ATPase-IB2_Cd"/>
    <property type="match status" value="1"/>
</dbReference>
<dbReference type="NCBIfam" id="TIGR01525">
    <property type="entry name" value="ATPase-IB_hvy"/>
    <property type="match status" value="1"/>
</dbReference>
<dbReference type="SUPFAM" id="SSF81665">
    <property type="entry name" value="Calcium ATPase, transmembrane domain M"/>
    <property type="match status" value="1"/>
</dbReference>
<evidence type="ECO:0000256" key="15">
    <source>
        <dbReference type="RuleBase" id="RU362081"/>
    </source>
</evidence>
<dbReference type="InterPro" id="IPR059000">
    <property type="entry name" value="ATPase_P-type_domA"/>
</dbReference>
<dbReference type="EMBL" id="CP109965">
    <property type="protein sequence ID" value="WAJ69044.1"/>
    <property type="molecule type" value="Genomic_DNA"/>
</dbReference>
<keyword evidence="6 15" id="KW-0812">Transmembrane</keyword>
<evidence type="ECO:0000256" key="7">
    <source>
        <dbReference type="ARBA" id="ARBA00022723"/>
    </source>
</evidence>
<dbReference type="InterPro" id="IPR021993">
    <property type="entry name" value="ATPase-cat-bd"/>
</dbReference>
<dbReference type="PROSITE" id="PS50846">
    <property type="entry name" value="HMA_2"/>
    <property type="match status" value="1"/>
</dbReference>
<dbReference type="Pfam" id="PF00403">
    <property type="entry name" value="HMA"/>
    <property type="match status" value="1"/>
</dbReference>
<dbReference type="Gene3D" id="3.30.70.100">
    <property type="match status" value="1"/>
</dbReference>
<evidence type="ECO:0000256" key="13">
    <source>
        <dbReference type="ARBA" id="ARBA00023065"/>
    </source>
</evidence>
<evidence type="ECO:0000256" key="5">
    <source>
        <dbReference type="ARBA" id="ARBA00022553"/>
    </source>
</evidence>
<keyword evidence="14 15" id="KW-0472">Membrane</keyword>
<evidence type="ECO:0000313" key="18">
    <source>
        <dbReference type="Proteomes" id="UP001163726"/>
    </source>
</evidence>
<organism evidence="17 18">
    <name type="scientific">Catenovulum adriaticum</name>
    <dbReference type="NCBI Taxonomy" id="2984846"/>
    <lineage>
        <taxon>Bacteria</taxon>
        <taxon>Pseudomonadati</taxon>
        <taxon>Pseudomonadota</taxon>
        <taxon>Gammaproteobacteria</taxon>
        <taxon>Alteromonadales</taxon>
        <taxon>Alteromonadaceae</taxon>
        <taxon>Catenovulum</taxon>
    </lineage>
</organism>
<keyword evidence="10" id="KW-0460">Magnesium</keyword>
<keyword evidence="18" id="KW-1185">Reference proteome</keyword>
<dbReference type="CDD" id="cd02079">
    <property type="entry name" value="P-type_ATPase_HM"/>
    <property type="match status" value="1"/>
</dbReference>
<dbReference type="PRINTS" id="PR00119">
    <property type="entry name" value="CATATPASE"/>
</dbReference>
<dbReference type="InterPro" id="IPR036163">
    <property type="entry name" value="HMA_dom_sf"/>
</dbReference>
<evidence type="ECO:0000256" key="9">
    <source>
        <dbReference type="ARBA" id="ARBA00022840"/>
    </source>
</evidence>
<reference evidence="17" key="1">
    <citation type="submission" date="2022-10" db="EMBL/GenBank/DDBJ databases">
        <title>Catenovulum adriacola sp. nov. isolated in the Harbour of Susak.</title>
        <authorList>
            <person name="Schoch T."/>
            <person name="Reich S.J."/>
            <person name="Stoeferle S."/>
            <person name="Flaiz M."/>
            <person name="Kazda M."/>
            <person name="Riedel C.U."/>
            <person name="Duerre P."/>
        </authorList>
    </citation>
    <scope>NUCLEOTIDE SEQUENCE</scope>
    <source>
        <strain evidence="17">TS8</strain>
    </source>
</reference>
<feature type="transmembrane region" description="Helical" evidence="15">
    <location>
        <begin position="270"/>
        <end position="288"/>
    </location>
</feature>
<dbReference type="InterPro" id="IPR001757">
    <property type="entry name" value="P_typ_ATPase"/>
</dbReference>
<name>A0ABY7AHQ5_9ALTE</name>
<proteinExistence type="inferred from homology"/>
<dbReference type="SUPFAM" id="SSF55008">
    <property type="entry name" value="HMA, heavy metal-associated domain"/>
    <property type="match status" value="1"/>
</dbReference>
<dbReference type="InterPro" id="IPR027256">
    <property type="entry name" value="P-typ_ATPase_IB"/>
</dbReference>
<evidence type="ECO:0000313" key="17">
    <source>
        <dbReference type="EMBL" id="WAJ69044.1"/>
    </source>
</evidence>
<dbReference type="RefSeq" id="WP_268073184.1">
    <property type="nucleotide sequence ID" value="NZ_CP109965.1"/>
</dbReference>
<keyword evidence="13" id="KW-0406">Ion transport</keyword>
<dbReference type="PROSITE" id="PS01047">
    <property type="entry name" value="HMA_1"/>
    <property type="match status" value="1"/>
</dbReference>
<keyword evidence="8 15" id="KW-0547">Nucleotide-binding</keyword>
<evidence type="ECO:0000256" key="10">
    <source>
        <dbReference type="ARBA" id="ARBA00022842"/>
    </source>
</evidence>
<keyword evidence="5" id="KW-0597">Phosphoprotein</keyword>
<dbReference type="InterPro" id="IPR008250">
    <property type="entry name" value="ATPase_P-typ_transduc_dom_A_sf"/>
</dbReference>
<dbReference type="InterPro" id="IPR017969">
    <property type="entry name" value="Heavy-metal-associated_CS"/>
</dbReference>
<evidence type="ECO:0000256" key="3">
    <source>
        <dbReference type="ARBA" id="ARBA00022448"/>
    </source>
</evidence>
<accession>A0ABY7AHQ5</accession>
<feature type="transmembrane region" description="Helical" evidence="15">
    <location>
        <begin position="451"/>
        <end position="474"/>
    </location>
</feature>